<dbReference type="EMBL" id="AP025523">
    <property type="protein sequence ID" value="BDE05173.1"/>
    <property type="molecule type" value="Genomic_DNA"/>
</dbReference>
<dbReference type="CDD" id="cd06142">
    <property type="entry name" value="RNaseD_exo"/>
    <property type="match status" value="1"/>
</dbReference>
<dbReference type="InterPro" id="IPR036397">
    <property type="entry name" value="RNaseH_sf"/>
</dbReference>
<dbReference type="SMART" id="SM00341">
    <property type="entry name" value="HRDC"/>
    <property type="match status" value="1"/>
</dbReference>
<sequence>MNLPAFSGLAVDVIDDAAGLARTVDRILRAERVGIDTEFHTEKSYTPHLMVVQLLFDDGVAIVDPLVLRDLQLLIDALAGARVVGHALSSDLRILADSYDTLPRAVYDTQVAAAFVGYGLSISLLDLVRDLCGVTLRKSQTVSDWSLRPFTHKQLEYLVDDVKYLFALEDGLREKLRARGREGWADEEMPALANVGAYRSDPRRLYLRVSGNARMNRRELGVLSELAILRDRYARERNIPLKYVLPDDVMVGLVQLRPRTVDELSQLRRIDNGTRRNLGERIVEAIARGEALAESDLPPRAPKPLGAQREALVSTMAVLVSAIAADNELPTTLLLPRAALERIAREAPQSPVALGDVVNLTSWRRQLAVEPLWQLLSGERVLRVEGYMEGDPRTVFD</sequence>
<dbReference type="PANTHER" id="PTHR47649:SF1">
    <property type="entry name" value="RIBONUCLEASE D"/>
    <property type="match status" value="1"/>
</dbReference>
<dbReference type="GO" id="GO:0006139">
    <property type="term" value="P:nucleobase-containing compound metabolic process"/>
    <property type="evidence" value="ECO:0007669"/>
    <property type="project" value="InterPro"/>
</dbReference>
<dbReference type="GO" id="GO:0000166">
    <property type="term" value="F:nucleotide binding"/>
    <property type="evidence" value="ECO:0007669"/>
    <property type="project" value="InterPro"/>
</dbReference>
<dbReference type="InterPro" id="IPR044876">
    <property type="entry name" value="HRDC_dom_sf"/>
</dbReference>
<organism evidence="2 3">
    <name type="scientific">Vulcanimicrobium alpinum</name>
    <dbReference type="NCBI Taxonomy" id="3016050"/>
    <lineage>
        <taxon>Bacteria</taxon>
        <taxon>Bacillati</taxon>
        <taxon>Vulcanimicrobiota</taxon>
        <taxon>Vulcanimicrobiia</taxon>
        <taxon>Vulcanimicrobiales</taxon>
        <taxon>Vulcanimicrobiaceae</taxon>
        <taxon>Vulcanimicrobium</taxon>
    </lineage>
</organism>
<dbReference type="Gene3D" id="3.30.420.10">
    <property type="entry name" value="Ribonuclease H-like superfamily/Ribonuclease H"/>
    <property type="match status" value="1"/>
</dbReference>
<dbReference type="Pfam" id="PF00570">
    <property type="entry name" value="HRDC"/>
    <property type="match status" value="1"/>
</dbReference>
<dbReference type="SUPFAM" id="SSF47819">
    <property type="entry name" value="HRDC-like"/>
    <property type="match status" value="2"/>
</dbReference>
<dbReference type="InterPro" id="IPR002121">
    <property type="entry name" value="HRDC_dom"/>
</dbReference>
<dbReference type="PROSITE" id="PS50967">
    <property type="entry name" value="HRDC"/>
    <property type="match status" value="1"/>
</dbReference>
<dbReference type="KEGG" id="vab:WPS_04490"/>
<dbReference type="PANTHER" id="PTHR47649">
    <property type="entry name" value="RIBONUCLEASE D"/>
    <property type="match status" value="1"/>
</dbReference>
<protein>
    <recommendedName>
        <fullName evidence="1">HRDC domain-containing protein</fullName>
    </recommendedName>
</protein>
<reference evidence="2 3" key="1">
    <citation type="journal article" date="2022" name="ISME Commun">
        <title>Vulcanimicrobium alpinus gen. nov. sp. nov., the first cultivated representative of the candidate phylum 'Eremiobacterota', is a metabolically versatile aerobic anoxygenic phototroph.</title>
        <authorList>
            <person name="Yabe S."/>
            <person name="Muto K."/>
            <person name="Abe K."/>
            <person name="Yokota A."/>
            <person name="Staudigel H."/>
            <person name="Tebo B.M."/>
        </authorList>
    </citation>
    <scope>NUCLEOTIDE SEQUENCE [LARGE SCALE GENOMIC DNA]</scope>
    <source>
        <strain evidence="2 3">WC8-2</strain>
    </source>
</reference>
<dbReference type="GO" id="GO:0008408">
    <property type="term" value="F:3'-5' exonuclease activity"/>
    <property type="evidence" value="ECO:0007669"/>
    <property type="project" value="InterPro"/>
</dbReference>
<feature type="domain" description="HRDC" evidence="1">
    <location>
        <begin position="216"/>
        <end position="296"/>
    </location>
</feature>
<keyword evidence="3" id="KW-1185">Reference proteome</keyword>
<gene>
    <name evidence="2" type="ORF">WPS_04490</name>
</gene>
<proteinExistence type="predicted"/>
<evidence type="ECO:0000313" key="3">
    <source>
        <dbReference type="Proteomes" id="UP001317532"/>
    </source>
</evidence>
<dbReference type="InterPro" id="IPR012337">
    <property type="entry name" value="RNaseH-like_sf"/>
</dbReference>
<dbReference type="InterPro" id="IPR010997">
    <property type="entry name" value="HRDC-like_sf"/>
</dbReference>
<dbReference type="AlphaFoldDB" id="A0AAN2C8Q1"/>
<dbReference type="SMART" id="SM00474">
    <property type="entry name" value="35EXOc"/>
    <property type="match status" value="1"/>
</dbReference>
<dbReference type="InterPro" id="IPR002562">
    <property type="entry name" value="3'-5'_exonuclease_dom"/>
</dbReference>
<dbReference type="InterPro" id="IPR051086">
    <property type="entry name" value="RNase_D-like"/>
</dbReference>
<name>A0AAN2C8Q1_UNVUL</name>
<dbReference type="Proteomes" id="UP001317532">
    <property type="component" value="Chromosome"/>
</dbReference>
<dbReference type="SUPFAM" id="SSF53098">
    <property type="entry name" value="Ribonuclease H-like"/>
    <property type="match status" value="1"/>
</dbReference>
<evidence type="ECO:0000313" key="2">
    <source>
        <dbReference type="EMBL" id="BDE05173.1"/>
    </source>
</evidence>
<dbReference type="GO" id="GO:0003676">
    <property type="term" value="F:nucleic acid binding"/>
    <property type="evidence" value="ECO:0007669"/>
    <property type="project" value="InterPro"/>
</dbReference>
<dbReference type="Pfam" id="PF01612">
    <property type="entry name" value="DNA_pol_A_exo1"/>
    <property type="match status" value="1"/>
</dbReference>
<evidence type="ECO:0000259" key="1">
    <source>
        <dbReference type="PROSITE" id="PS50967"/>
    </source>
</evidence>
<dbReference type="RefSeq" id="WP_317996235.1">
    <property type="nucleotide sequence ID" value="NZ_AP025523.1"/>
</dbReference>
<dbReference type="Gene3D" id="1.10.150.80">
    <property type="entry name" value="HRDC domain"/>
    <property type="match status" value="1"/>
</dbReference>
<accession>A0AAN2C8Q1</accession>